<evidence type="ECO:0000313" key="6">
    <source>
        <dbReference type="EMBL" id="OLS64338.1"/>
    </source>
</evidence>
<evidence type="ECO:0000256" key="2">
    <source>
        <dbReference type="ARBA" id="ARBA00022525"/>
    </source>
</evidence>
<dbReference type="GO" id="GO:0005737">
    <property type="term" value="C:cytoplasm"/>
    <property type="evidence" value="ECO:0007669"/>
    <property type="project" value="InterPro"/>
</dbReference>
<dbReference type="PRINTS" id="PR01341">
    <property type="entry name" value="SALSPVBPROT"/>
</dbReference>
<evidence type="ECO:0000259" key="4">
    <source>
        <dbReference type="Pfam" id="PF12255"/>
    </source>
</evidence>
<comment type="subcellular location">
    <subcellularLocation>
        <location evidence="1">Secreted</location>
    </subcellularLocation>
</comment>
<dbReference type="InterPro" id="IPR028994">
    <property type="entry name" value="Integrin_alpha_N"/>
</dbReference>
<keyword evidence="6" id="KW-0808">Transferase</keyword>
<dbReference type="GO" id="GO:0106274">
    <property type="term" value="F:NAD+-protein-arginine ADP-ribosyltransferase activity"/>
    <property type="evidence" value="ECO:0007669"/>
    <property type="project" value="UniProtKB-EC"/>
</dbReference>
<keyword evidence="6" id="KW-0328">Glycosyltransferase</keyword>
<name>A0A1Q9RAF0_PSEPU</name>
<evidence type="ECO:0000259" key="5">
    <source>
        <dbReference type="Pfam" id="PF12256"/>
    </source>
</evidence>
<proteinExistence type="predicted"/>
<evidence type="ECO:0000256" key="3">
    <source>
        <dbReference type="ARBA" id="ARBA00023026"/>
    </source>
</evidence>
<evidence type="ECO:0000256" key="1">
    <source>
        <dbReference type="ARBA" id="ARBA00004613"/>
    </source>
</evidence>
<dbReference type="EMBL" id="MKZO01000006">
    <property type="protein sequence ID" value="OLS64338.1"/>
    <property type="molecule type" value="Genomic_DNA"/>
</dbReference>
<evidence type="ECO:0000313" key="7">
    <source>
        <dbReference type="Proteomes" id="UP000186736"/>
    </source>
</evidence>
<dbReference type="Pfam" id="PF03534">
    <property type="entry name" value="SpvB"/>
    <property type="match status" value="1"/>
</dbReference>
<keyword evidence="2" id="KW-0964">Secreted</keyword>
<accession>A0A1Q9RAF0</accession>
<protein>
    <submittedName>
        <fullName evidence="6">Mono(ADP-ribosyl)transferase SpvB</fullName>
        <ecNumber evidence="6">2.4.2.31</ecNumber>
    </submittedName>
</protein>
<comment type="caution">
    <text evidence="6">The sequence shown here is derived from an EMBL/GenBank/DDBJ whole genome shotgun (WGS) entry which is preliminary data.</text>
</comment>
<keyword evidence="3" id="KW-0843">Virulence</keyword>
<dbReference type="OrthoDB" id="6510336at2"/>
<dbReference type="Proteomes" id="UP000186736">
    <property type="component" value="Unassembled WGS sequence"/>
</dbReference>
<organism evidence="6 7">
    <name type="scientific">Pseudomonas putida</name>
    <name type="common">Arthrobacter siderocapsulatus</name>
    <dbReference type="NCBI Taxonomy" id="303"/>
    <lineage>
        <taxon>Bacteria</taxon>
        <taxon>Pseudomonadati</taxon>
        <taxon>Pseudomonadota</taxon>
        <taxon>Gammaproteobacteria</taxon>
        <taxon>Pseudomonadales</taxon>
        <taxon>Pseudomonadaceae</taxon>
        <taxon>Pseudomonas</taxon>
    </lineage>
</organism>
<dbReference type="SUPFAM" id="SSF69318">
    <property type="entry name" value="Integrin alpha N-terminal domain"/>
    <property type="match status" value="1"/>
</dbReference>
<dbReference type="InterPro" id="IPR003284">
    <property type="entry name" value="Sal_SpvB"/>
</dbReference>
<sequence length="1437" mass="161455">MQDQTPAVALPALPKGGGAIQSIGSGWGGVGTTGAASFDIPLPVSPGRGYAPPLALNYRSTVSNGLFGMGWSLSIGCVARRTSKGVPRYTDDDVILGPDGVAWLPERDASGNLLFTEVDDYRSLALDRRYQVIRHFPRIEGAFERIEHWRADADDPGFWLIHGGDGSLHFYGRNPSSRSTDPDDSRRVGEWLLEESMNAHGEHILYQYKGEDLAGLDPEHPRDFRAQRYLSRVCYGNVSAHPWLYLWQPDTLDAVHWHFEVLFDYGERSAEAADKPGYAEAGPWSVRSDPHSTFAYGFELGNLRLCRQVLMFHRFEAELGPEPVLVRRLLLEYQASELSYNLLVGAHSQAWSASGQFSSLPPLTFAYAPFYPEAPCTFSEFPAMPGLNDGLGYQLVDLYGEGLPGVLHSSDKGWYYREPLRDASGRDDDARNDRVTYGDWSLLPRLPLADSSRPLRQALQDLTGDGRLEWCISAPGLNGFFTLNPDRSWSTFVPFAAVAPEALHPLAQLADLSGAGLLDLALIGPRSVRLYANRREQGHAAPVDVPHSQDDRLPVIGDDRAELVAFSDILGSGQQHLVRIRHNEIRCWPNLGHGRFGKGFRFASLPFEHAAFDAGRVRLADLDGSGASDLLYLESDGVRLFMNRSGFGLQAPVLQPWPQGVRYDRLCQVSAADLQGLGCASLVLTVPHMQPRHWRMDFTAHKPYLLNRTDNNMGSVGSVEYRSSGQEWLDEKAELRQAGQPAVSHLPMTLHVVARQTQLDEITGNLLVQRMQYRRGHYDRHERELRGFGLLLQTDSESARGDEDTHFTAPILSKTWFHTGQYPAPARDDFYQDSEAAEPGPDLLSLFQNAADHIVASPDEARLRAMAHALSGSPIRSEHYGLDDSPQAAVPYAVEQHRYLLRELAPAGAHQPYARMLPLALESISLNYERQADDPRCQHSINLAHDAYAQPTHAVVIHCARRRHVSDPPPFDSEHEQTWWRDAHDDAQYNHYLNETRSQAIHLSDAQGWRLGLPWRQRNNVVMLARTALPLRQISYEHLVGPESPLGEDAERVFSGQTVQRYQAPDTTTREDLPDGQASFEALPGYLESAELNEQAMQAYDRVMSRDELRDKLVELNYERMPAFLPEQPELELWAIRQGFTTYAPASAFHRTQAFRETRSHGVTEVTHDPYHCQVSCITLPDGCRTLAAFDYHCLQPRHITDPNDNIQEALYDGFGRLLASSFHGTENGEAVGFAPLSEYQRDSEDLASAIDDPHAALQNAASACYYDAFSWMQPVETRQPVQSAVLLADRYPGDPELQIRISLSSSDGFGRALQSKQRVEPGLAYAVDDNGELRLEDGQPVLVDAAARWRVSERVEYNNKGLPVRVYRPYFAERWRYINDASFKLFGYNDQQFYDPLGREIRVLTAKGYLRRQRYLPWYSISEDENDTWEEMQGEG</sequence>
<feature type="domain" description="Insecticide toxin TcdB middle/N-terminal" evidence="5">
    <location>
        <begin position="645"/>
        <end position="820"/>
    </location>
</feature>
<feature type="domain" description="Insecticide toxin TcdB middle/C-terminal" evidence="4">
    <location>
        <begin position="866"/>
        <end position="1013"/>
    </location>
</feature>
<reference evidence="6 7" key="1">
    <citation type="submission" date="2016-10" db="EMBL/GenBank/DDBJ databases">
        <title>Genome Sequence of Pseudomonas putida GM4FR.</title>
        <authorList>
            <person name="Poehlein A."/>
            <person name="Wemheuer F."/>
            <person name="Hollensteiner J."/>
            <person name="Wemheuer B."/>
        </authorList>
    </citation>
    <scope>NUCLEOTIDE SEQUENCE [LARGE SCALE GENOMIC DNA]</scope>
    <source>
        <strain evidence="6 7">GM4FR</strain>
    </source>
</reference>
<dbReference type="Pfam" id="PF12256">
    <property type="entry name" value="TcdB_toxin_midN"/>
    <property type="match status" value="1"/>
</dbReference>
<dbReference type="EC" id="2.4.2.31" evidence="6"/>
<dbReference type="GO" id="GO:0005576">
    <property type="term" value="C:extracellular region"/>
    <property type="evidence" value="ECO:0007669"/>
    <property type="project" value="UniProtKB-SubCell"/>
</dbReference>
<dbReference type="InterPro" id="IPR022045">
    <property type="entry name" value="TcdB_toxin_mid/N"/>
</dbReference>
<dbReference type="RefSeq" id="WP_075801708.1">
    <property type="nucleotide sequence ID" value="NZ_MKZO01000006.1"/>
</dbReference>
<dbReference type="Pfam" id="PF12255">
    <property type="entry name" value="TcdB_toxin_midC"/>
    <property type="match status" value="1"/>
</dbReference>
<dbReference type="InterPro" id="IPR022044">
    <property type="entry name" value="TcdB_toxin_mid/C"/>
</dbReference>
<gene>
    <name evidence="6" type="primary">spvB</name>
    <name evidence="6" type="ORF">PSEMO_06230</name>
</gene>